<proteinExistence type="predicted"/>
<accession>A0ACC7P084</accession>
<keyword evidence="2" id="KW-1185">Reference proteome</keyword>
<organism evidence="1 2">
    <name type="scientific">Paenibacillus mesotrionivorans</name>
    <dbReference type="NCBI Taxonomy" id="3160968"/>
    <lineage>
        <taxon>Bacteria</taxon>
        <taxon>Bacillati</taxon>
        <taxon>Bacillota</taxon>
        <taxon>Bacilli</taxon>
        <taxon>Bacillales</taxon>
        <taxon>Paenibacillaceae</taxon>
        <taxon>Paenibacillus</taxon>
    </lineage>
</organism>
<sequence>MRGIMGGFYRVSEWIMRLSAINILWVICSIPVFFMLLTMLASPEMTVDVMLSSLWIIAILCPFTLIPATVAMYGVARKWVMGDTDVPLFKTYFRCYKENYKQAMLGGLLFLVIGVLLIVCIRFYSSQTNALRWLSFLFISFGVVYVGALLNFFSLMVHFHMKLLQLVKNAFIMTMGQPFTSIGILATNAVIVYISTRYTFLIPFFMGSVSAFVTFWYFYRGFQRLQDKAEKAKEKAGELEEAEEDELNAPTKL</sequence>
<reference evidence="1" key="1">
    <citation type="submission" date="2024-12" db="EMBL/GenBank/DDBJ databases">
        <authorList>
            <person name="Wu N."/>
        </authorList>
    </citation>
    <scope>NUCLEOTIDE SEQUENCE</scope>
    <source>
        <strain evidence="1">P15</strain>
    </source>
</reference>
<gene>
    <name evidence="1" type="ORF">ACI1P1_19085</name>
</gene>
<dbReference type="Proteomes" id="UP001631969">
    <property type="component" value="Unassembled WGS sequence"/>
</dbReference>
<name>A0ACC7P084_9BACL</name>
<comment type="caution">
    <text evidence="1">The sequence shown here is derived from an EMBL/GenBank/DDBJ whole genome shotgun (WGS) entry which is preliminary data.</text>
</comment>
<dbReference type="EMBL" id="JBJURJ010000013">
    <property type="protein sequence ID" value="MFM9330408.1"/>
    <property type="molecule type" value="Genomic_DNA"/>
</dbReference>
<evidence type="ECO:0000313" key="2">
    <source>
        <dbReference type="Proteomes" id="UP001631969"/>
    </source>
</evidence>
<protein>
    <submittedName>
        <fullName evidence="1">YesL family protein</fullName>
    </submittedName>
</protein>
<evidence type="ECO:0000313" key="1">
    <source>
        <dbReference type="EMBL" id="MFM9330408.1"/>
    </source>
</evidence>